<evidence type="ECO:0000313" key="7">
    <source>
        <dbReference type="EMBL" id="TLS50936.1"/>
    </source>
</evidence>
<dbReference type="Pfam" id="PF12833">
    <property type="entry name" value="HTH_18"/>
    <property type="match status" value="1"/>
</dbReference>
<dbReference type="GO" id="GO:0043565">
    <property type="term" value="F:sequence-specific DNA binding"/>
    <property type="evidence" value="ECO:0007669"/>
    <property type="project" value="InterPro"/>
</dbReference>
<dbReference type="SMART" id="SM00448">
    <property type="entry name" value="REC"/>
    <property type="match status" value="1"/>
</dbReference>
<organism evidence="7 8">
    <name type="scientific">Paenibacillus antri</name>
    <dbReference type="NCBI Taxonomy" id="2582848"/>
    <lineage>
        <taxon>Bacteria</taxon>
        <taxon>Bacillati</taxon>
        <taxon>Bacillota</taxon>
        <taxon>Bacilli</taxon>
        <taxon>Bacillales</taxon>
        <taxon>Paenibacillaceae</taxon>
        <taxon>Paenibacillus</taxon>
    </lineage>
</organism>
<dbReference type="EMBL" id="VCIW01000012">
    <property type="protein sequence ID" value="TLS50936.1"/>
    <property type="molecule type" value="Genomic_DNA"/>
</dbReference>
<dbReference type="PANTHER" id="PTHR43280">
    <property type="entry name" value="ARAC-FAMILY TRANSCRIPTIONAL REGULATOR"/>
    <property type="match status" value="1"/>
</dbReference>
<dbReference type="RefSeq" id="WP_138195622.1">
    <property type="nucleotide sequence ID" value="NZ_VCIW01000012.1"/>
</dbReference>
<dbReference type="InterPro" id="IPR001789">
    <property type="entry name" value="Sig_transdc_resp-reg_receiver"/>
</dbReference>
<comment type="caution">
    <text evidence="7">The sequence shown here is derived from an EMBL/GenBank/DDBJ whole genome shotgun (WGS) entry which is preliminary data.</text>
</comment>
<dbReference type="InterPro" id="IPR018060">
    <property type="entry name" value="HTH_AraC"/>
</dbReference>
<dbReference type="Pfam" id="PF00072">
    <property type="entry name" value="Response_reg"/>
    <property type="match status" value="1"/>
</dbReference>
<accession>A0A5R9G994</accession>
<evidence type="ECO:0000313" key="8">
    <source>
        <dbReference type="Proteomes" id="UP000309676"/>
    </source>
</evidence>
<proteinExistence type="predicted"/>
<dbReference type="PROSITE" id="PS01124">
    <property type="entry name" value="HTH_ARAC_FAMILY_2"/>
    <property type="match status" value="1"/>
</dbReference>
<name>A0A5R9G994_9BACL</name>
<dbReference type="InterPro" id="IPR011006">
    <property type="entry name" value="CheY-like_superfamily"/>
</dbReference>
<dbReference type="AlphaFoldDB" id="A0A5R9G994"/>
<reference evidence="7 8" key="1">
    <citation type="submission" date="2019-05" db="EMBL/GenBank/DDBJ databases">
        <authorList>
            <person name="Narsing Rao M.P."/>
            <person name="Li W.J."/>
        </authorList>
    </citation>
    <scope>NUCLEOTIDE SEQUENCE [LARGE SCALE GENOMIC DNA]</scope>
    <source>
        <strain evidence="7 8">SYSU_K30003</strain>
    </source>
</reference>
<dbReference type="GO" id="GO:0000160">
    <property type="term" value="P:phosphorelay signal transduction system"/>
    <property type="evidence" value="ECO:0007669"/>
    <property type="project" value="InterPro"/>
</dbReference>
<dbReference type="SUPFAM" id="SSF52172">
    <property type="entry name" value="CheY-like"/>
    <property type="match status" value="1"/>
</dbReference>
<dbReference type="PROSITE" id="PS00041">
    <property type="entry name" value="HTH_ARAC_FAMILY_1"/>
    <property type="match status" value="1"/>
</dbReference>
<gene>
    <name evidence="7" type="ORF">FE782_17975</name>
</gene>
<dbReference type="GO" id="GO:0003700">
    <property type="term" value="F:DNA-binding transcription factor activity"/>
    <property type="evidence" value="ECO:0007669"/>
    <property type="project" value="InterPro"/>
</dbReference>
<dbReference type="Gene3D" id="3.40.50.2300">
    <property type="match status" value="1"/>
</dbReference>
<dbReference type="OrthoDB" id="342399at2"/>
<dbReference type="PRINTS" id="PR00032">
    <property type="entry name" value="HTHARAC"/>
</dbReference>
<evidence type="ECO:0000256" key="1">
    <source>
        <dbReference type="ARBA" id="ARBA00023015"/>
    </source>
</evidence>
<keyword evidence="8" id="KW-1185">Reference proteome</keyword>
<dbReference type="CDD" id="cd17536">
    <property type="entry name" value="REC_YesN-like"/>
    <property type="match status" value="1"/>
</dbReference>
<keyword evidence="4" id="KW-0597">Phosphoprotein</keyword>
<evidence type="ECO:0000259" key="6">
    <source>
        <dbReference type="PROSITE" id="PS50110"/>
    </source>
</evidence>
<dbReference type="SUPFAM" id="SSF46689">
    <property type="entry name" value="Homeodomain-like"/>
    <property type="match status" value="2"/>
</dbReference>
<dbReference type="InterPro" id="IPR009057">
    <property type="entry name" value="Homeodomain-like_sf"/>
</dbReference>
<dbReference type="PANTHER" id="PTHR43280:SF2">
    <property type="entry name" value="HTH-TYPE TRANSCRIPTIONAL REGULATOR EXSA"/>
    <property type="match status" value="1"/>
</dbReference>
<feature type="modified residue" description="4-aspartylphosphate" evidence="4">
    <location>
        <position position="55"/>
    </location>
</feature>
<keyword evidence="1" id="KW-0805">Transcription regulation</keyword>
<keyword evidence="2" id="KW-0238">DNA-binding</keyword>
<dbReference type="Proteomes" id="UP000309676">
    <property type="component" value="Unassembled WGS sequence"/>
</dbReference>
<keyword evidence="3" id="KW-0804">Transcription</keyword>
<protein>
    <submittedName>
        <fullName evidence="7">Response regulator</fullName>
    </submittedName>
</protein>
<sequence length="473" mass="52735">MYTAVIVDDEPVIRFGIKASIDWHRLNVNVAGDFANGRQALQCIESQRVDLLITDIKMPVMDGLELARRALACQPAMKIVLVSSYNDFEYVREGLRLGVTDYILKPTLEPEELRLLVLRCIERLEAERAGAGAAFASAKDAERRLREQELRRHLLHPEAPLAPAAAPPWLGASGGFTAVCLRVDDVERIEEQFGYLHKAMLYEELEERFLATEPEGIGFQASENDWSFFLPGTADALRLSRLKGELETSAGVGLTLGYAHGTGAPMLRAAYESSRRAAGKRFFLGKGLLLSADETGGVVGLGDEDAMKRQAVETLSSRCGTRMDVTTLLERCERLKKAETAAELRGLLELSIAEAERAFEASSPRASGHETLMEQAVEYIQSHYAGPLTLQQVADRVFLSKNYFCLLFKKHTNQNFIDYVIDLRIRKAKELLKTTDLRIYEVAESAGFNDVKYFSKLFKKMTSVSPGEFREAP</sequence>
<evidence type="ECO:0000256" key="3">
    <source>
        <dbReference type="ARBA" id="ARBA00023163"/>
    </source>
</evidence>
<dbReference type="Gene3D" id="1.10.10.60">
    <property type="entry name" value="Homeodomain-like"/>
    <property type="match status" value="2"/>
</dbReference>
<dbReference type="InterPro" id="IPR018062">
    <property type="entry name" value="HTH_AraC-typ_CS"/>
</dbReference>
<evidence type="ECO:0000259" key="5">
    <source>
        <dbReference type="PROSITE" id="PS01124"/>
    </source>
</evidence>
<evidence type="ECO:0000256" key="4">
    <source>
        <dbReference type="PROSITE-ProRule" id="PRU00169"/>
    </source>
</evidence>
<dbReference type="SMART" id="SM00342">
    <property type="entry name" value="HTH_ARAC"/>
    <property type="match status" value="1"/>
</dbReference>
<dbReference type="PROSITE" id="PS50110">
    <property type="entry name" value="RESPONSE_REGULATORY"/>
    <property type="match status" value="1"/>
</dbReference>
<feature type="domain" description="Response regulatory" evidence="6">
    <location>
        <begin position="3"/>
        <end position="120"/>
    </location>
</feature>
<evidence type="ECO:0000256" key="2">
    <source>
        <dbReference type="ARBA" id="ARBA00023125"/>
    </source>
</evidence>
<feature type="domain" description="HTH araC/xylS-type" evidence="5">
    <location>
        <begin position="374"/>
        <end position="472"/>
    </location>
</feature>
<dbReference type="InterPro" id="IPR020449">
    <property type="entry name" value="Tscrpt_reg_AraC-type_HTH"/>
</dbReference>